<dbReference type="GO" id="GO:0004806">
    <property type="term" value="F:triacylglycerol lipase activity"/>
    <property type="evidence" value="ECO:0007669"/>
    <property type="project" value="UniProtKB-EC"/>
</dbReference>
<dbReference type="InterPro" id="IPR036514">
    <property type="entry name" value="SGNH_hydro_sf"/>
</dbReference>
<feature type="domain" description="SGNH hydrolase-type esterase" evidence="1">
    <location>
        <begin position="55"/>
        <end position="284"/>
    </location>
</feature>
<gene>
    <name evidence="2" type="ORF">Csp1_00290</name>
</gene>
<dbReference type="Gene3D" id="3.40.50.1110">
    <property type="entry name" value="SGNH hydrolase"/>
    <property type="match status" value="1"/>
</dbReference>
<dbReference type="EMBL" id="CP024988">
    <property type="protein sequence ID" value="AWT24867.1"/>
    <property type="molecule type" value="Genomic_DNA"/>
</dbReference>
<dbReference type="Pfam" id="PF13472">
    <property type="entry name" value="Lipase_GDSL_2"/>
    <property type="match status" value="1"/>
</dbReference>
<dbReference type="OrthoDB" id="4529562at2"/>
<evidence type="ECO:0000313" key="2">
    <source>
        <dbReference type="EMBL" id="AWT24867.1"/>
    </source>
</evidence>
<dbReference type="STRING" id="1737425.GCA_900049755_01811"/>
<reference evidence="3" key="1">
    <citation type="submission" date="2017-11" db="EMBL/GenBank/DDBJ databases">
        <title>Otitis media/interna in a cat caused by the recently described species Corynebacterium provencense.</title>
        <authorList>
            <person name="Kittl S."/>
            <person name="Brodard I."/>
            <person name="Rychener L."/>
            <person name="Jores J."/>
            <person name="Roosje P."/>
            <person name="Gobeli Brawand S."/>
        </authorList>
    </citation>
    <scope>NUCLEOTIDE SEQUENCE [LARGE SCALE GENOMIC DNA]</scope>
    <source>
        <strain evidence="3">17KM38</strain>
    </source>
</reference>
<keyword evidence="2" id="KW-0378">Hydrolase</keyword>
<proteinExistence type="predicted"/>
<dbReference type="KEGG" id="cpre:Csp1_00290"/>
<dbReference type="InterPro" id="IPR013830">
    <property type="entry name" value="SGNH_hydro"/>
</dbReference>
<evidence type="ECO:0000313" key="3">
    <source>
        <dbReference type="Proteomes" id="UP000247696"/>
    </source>
</evidence>
<dbReference type="Proteomes" id="UP000247696">
    <property type="component" value="Chromosome"/>
</dbReference>
<dbReference type="SUPFAM" id="SSF52266">
    <property type="entry name" value="SGNH hydrolase"/>
    <property type="match status" value="1"/>
</dbReference>
<accession>A0A2Z3YS73</accession>
<dbReference type="RefSeq" id="WP_110480745.1">
    <property type="nucleotide sequence ID" value="NZ_CP024988.1"/>
</dbReference>
<organism evidence="2 3">
    <name type="scientific">Corynebacterium provencense</name>
    <dbReference type="NCBI Taxonomy" id="1737425"/>
    <lineage>
        <taxon>Bacteria</taxon>
        <taxon>Bacillati</taxon>
        <taxon>Actinomycetota</taxon>
        <taxon>Actinomycetes</taxon>
        <taxon>Mycobacteriales</taxon>
        <taxon>Corynebacteriaceae</taxon>
        <taxon>Corynebacterium</taxon>
    </lineage>
</organism>
<dbReference type="AlphaFoldDB" id="A0A2Z3YS73"/>
<sequence length="296" mass="31133">MSARHTKERSAGNSLRHRIAGTALAAATAAAAVAGGMAVSTDAPTAEAAGGNVVVFGDSLTANPDLYNYLAGKGLPLPNPVLSGSGCGTDNRFSDAVRDGSRLPTDNYSCAGASYRTGGMHIIDQINVARDRGALTHDTKQVVLFAGTNDTYPYVLNDHMPVPQIRENLRASISDAARAAREVAPSAKIKIVGMPQVSNGAGEVCPVNVVPNLPMSLPFVQIGEIETALEDAGRAAASDTDSTWVSLKQVSRGHEMCSNDRWVTGLIDTTSERRNLPLHMTDTGLRTIGNYVGEFK</sequence>
<dbReference type="EC" id="3.1.1.3" evidence="2"/>
<name>A0A2Z3YS73_9CORY</name>
<protein>
    <submittedName>
        <fullName evidence="2">Lipase 2</fullName>
        <ecNumber evidence="2">3.1.1.3</ecNumber>
    </submittedName>
</protein>
<keyword evidence="3" id="KW-1185">Reference proteome</keyword>
<evidence type="ECO:0000259" key="1">
    <source>
        <dbReference type="Pfam" id="PF13472"/>
    </source>
</evidence>